<gene>
    <name evidence="1" type="ORF">SPARVUS_LOCUS11909176</name>
</gene>
<keyword evidence="2" id="KW-1185">Reference proteome</keyword>
<protein>
    <submittedName>
        <fullName evidence="1">Uncharacterized protein</fullName>
    </submittedName>
</protein>
<sequence length="57" mass="7103">MSRCCQENCNWAFLWHWCSKSFFLTPRPNSSFLFKYHRIELLKNNHTIFFQSSLYFF</sequence>
<evidence type="ECO:0000313" key="2">
    <source>
        <dbReference type="Proteomes" id="UP001162483"/>
    </source>
</evidence>
<organism evidence="1 2">
    <name type="scientific">Staurois parvus</name>
    <dbReference type="NCBI Taxonomy" id="386267"/>
    <lineage>
        <taxon>Eukaryota</taxon>
        <taxon>Metazoa</taxon>
        <taxon>Chordata</taxon>
        <taxon>Craniata</taxon>
        <taxon>Vertebrata</taxon>
        <taxon>Euteleostomi</taxon>
        <taxon>Amphibia</taxon>
        <taxon>Batrachia</taxon>
        <taxon>Anura</taxon>
        <taxon>Neobatrachia</taxon>
        <taxon>Ranoidea</taxon>
        <taxon>Ranidae</taxon>
        <taxon>Staurois</taxon>
    </lineage>
</organism>
<dbReference type="EMBL" id="CATNWA010016812">
    <property type="protein sequence ID" value="CAI9595605.1"/>
    <property type="molecule type" value="Genomic_DNA"/>
</dbReference>
<reference evidence="1" key="1">
    <citation type="submission" date="2023-05" db="EMBL/GenBank/DDBJ databases">
        <authorList>
            <person name="Stuckert A."/>
        </authorList>
    </citation>
    <scope>NUCLEOTIDE SEQUENCE</scope>
</reference>
<name>A0ABN9FHN8_9NEOB</name>
<dbReference type="Proteomes" id="UP001162483">
    <property type="component" value="Unassembled WGS sequence"/>
</dbReference>
<evidence type="ECO:0000313" key="1">
    <source>
        <dbReference type="EMBL" id="CAI9595605.1"/>
    </source>
</evidence>
<accession>A0ABN9FHN8</accession>
<comment type="caution">
    <text evidence="1">The sequence shown here is derived from an EMBL/GenBank/DDBJ whole genome shotgun (WGS) entry which is preliminary data.</text>
</comment>
<proteinExistence type="predicted"/>